<dbReference type="InterPro" id="IPR036565">
    <property type="entry name" value="Mur-like_cat_sf"/>
</dbReference>
<dbReference type="GO" id="GO:0008360">
    <property type="term" value="P:regulation of cell shape"/>
    <property type="evidence" value="ECO:0007669"/>
    <property type="project" value="InterPro"/>
</dbReference>
<sequence>LTNSVEQLEEFSDIEYHLGLHCADDFEQADIIIANPAVPADNEFLEIARRSNKLVTSQMNIFFELCPATIIGITGANGKSTTAALTAHLLKAAQYEKVWLSGNIGNEPLLTIAEQIAADDLVVLELSSFQLEQLGQIQKSPRVALLTNLTANHLDRYGTLAAYRRAKENIFRFQKPDEKSQPVSIFNAEDEIGAEWFEKYSKDTERICLKFSSADVSEEIRSVFTLPGRANLSNLAAATVIAKYFGAGAEAIKNSLPQFKALPHRLELVAQINGVSW</sequence>
<dbReference type="SUPFAM" id="SSF53623">
    <property type="entry name" value="MurD-like peptide ligases, catalytic domain"/>
    <property type="match status" value="1"/>
</dbReference>
<gene>
    <name evidence="5" type="ORF">S01H4_47932</name>
</gene>
<dbReference type="PANTHER" id="PTHR43692">
    <property type="entry name" value="UDP-N-ACETYLMURAMOYLALANINE--D-GLUTAMATE LIGASE"/>
    <property type="match status" value="1"/>
</dbReference>
<dbReference type="Gene3D" id="3.40.50.720">
    <property type="entry name" value="NAD(P)-binding Rossmann-like Domain"/>
    <property type="match status" value="1"/>
</dbReference>
<feature type="domain" description="Mur ligase central" evidence="4">
    <location>
        <begin position="73"/>
        <end position="220"/>
    </location>
</feature>
<dbReference type="CDD" id="cd00267">
    <property type="entry name" value="ABC_ATPase"/>
    <property type="match status" value="1"/>
</dbReference>
<dbReference type="GO" id="GO:0005737">
    <property type="term" value="C:cytoplasm"/>
    <property type="evidence" value="ECO:0007669"/>
    <property type="project" value="InterPro"/>
</dbReference>
<dbReference type="Gene3D" id="3.40.1190.10">
    <property type="entry name" value="Mur-like, catalytic domain"/>
    <property type="match status" value="1"/>
</dbReference>
<dbReference type="AlphaFoldDB" id="X1DDJ2"/>
<evidence type="ECO:0000256" key="1">
    <source>
        <dbReference type="ARBA" id="ARBA00022598"/>
    </source>
</evidence>
<dbReference type="Pfam" id="PF08245">
    <property type="entry name" value="Mur_ligase_M"/>
    <property type="match status" value="1"/>
</dbReference>
<proteinExistence type="predicted"/>
<dbReference type="GO" id="GO:0051301">
    <property type="term" value="P:cell division"/>
    <property type="evidence" value="ECO:0007669"/>
    <property type="project" value="InterPro"/>
</dbReference>
<reference evidence="5" key="1">
    <citation type="journal article" date="2014" name="Front. Microbiol.">
        <title>High frequency of phylogenetically diverse reductive dehalogenase-homologous genes in deep subseafloor sedimentary metagenomes.</title>
        <authorList>
            <person name="Kawai M."/>
            <person name="Futagami T."/>
            <person name="Toyoda A."/>
            <person name="Takaki Y."/>
            <person name="Nishi S."/>
            <person name="Hori S."/>
            <person name="Arai W."/>
            <person name="Tsubouchi T."/>
            <person name="Morono Y."/>
            <person name="Uchiyama I."/>
            <person name="Ito T."/>
            <person name="Fujiyama A."/>
            <person name="Inagaki F."/>
            <person name="Takami H."/>
        </authorList>
    </citation>
    <scope>NUCLEOTIDE SEQUENCE</scope>
    <source>
        <strain evidence="5">Expedition CK06-06</strain>
    </source>
</reference>
<dbReference type="GO" id="GO:0008764">
    <property type="term" value="F:UDP-N-acetylmuramoylalanine-D-glutamate ligase activity"/>
    <property type="evidence" value="ECO:0007669"/>
    <property type="project" value="InterPro"/>
</dbReference>
<dbReference type="PANTHER" id="PTHR43692:SF1">
    <property type="entry name" value="UDP-N-ACETYLMURAMOYLALANINE--D-GLUTAMATE LIGASE"/>
    <property type="match status" value="1"/>
</dbReference>
<comment type="caution">
    <text evidence="5">The sequence shown here is derived from an EMBL/GenBank/DDBJ whole genome shotgun (WGS) entry which is preliminary data.</text>
</comment>
<accession>X1DDJ2</accession>
<dbReference type="GO" id="GO:0005524">
    <property type="term" value="F:ATP binding"/>
    <property type="evidence" value="ECO:0007669"/>
    <property type="project" value="UniProtKB-KW"/>
</dbReference>
<feature type="non-terminal residue" evidence="5">
    <location>
        <position position="277"/>
    </location>
</feature>
<keyword evidence="1" id="KW-0436">Ligase</keyword>
<organism evidence="5">
    <name type="scientific">marine sediment metagenome</name>
    <dbReference type="NCBI Taxonomy" id="412755"/>
    <lineage>
        <taxon>unclassified sequences</taxon>
        <taxon>metagenomes</taxon>
        <taxon>ecological metagenomes</taxon>
    </lineage>
</organism>
<dbReference type="EMBL" id="BART01026967">
    <property type="protein sequence ID" value="GAH03129.1"/>
    <property type="molecule type" value="Genomic_DNA"/>
</dbReference>
<dbReference type="InterPro" id="IPR005762">
    <property type="entry name" value="MurD"/>
</dbReference>
<protein>
    <recommendedName>
        <fullName evidence="4">Mur ligase central domain-containing protein</fullName>
    </recommendedName>
</protein>
<keyword evidence="2" id="KW-0547">Nucleotide-binding</keyword>
<evidence type="ECO:0000313" key="5">
    <source>
        <dbReference type="EMBL" id="GAH03129.1"/>
    </source>
</evidence>
<feature type="non-terminal residue" evidence="5">
    <location>
        <position position="1"/>
    </location>
</feature>
<evidence type="ECO:0000256" key="3">
    <source>
        <dbReference type="ARBA" id="ARBA00022840"/>
    </source>
</evidence>
<name>X1DDJ2_9ZZZZ</name>
<dbReference type="InterPro" id="IPR013221">
    <property type="entry name" value="Mur_ligase_cen"/>
</dbReference>
<evidence type="ECO:0000259" key="4">
    <source>
        <dbReference type="Pfam" id="PF08245"/>
    </source>
</evidence>
<evidence type="ECO:0000256" key="2">
    <source>
        <dbReference type="ARBA" id="ARBA00022741"/>
    </source>
</evidence>
<keyword evidence="3" id="KW-0067">ATP-binding</keyword>